<sequence length="165" mass="17854">MDSLRTMSMHLQFQSAPAAELRSDEAWLTEYMLRIWREDGPTPHGHSMDSDFICLQELYDGATGFPAGAASLAINGGQPVGDPAEAEVPLVLLTADAVRTAAEFLAAVSFEQLWATGGAAAHARYGPRWAEADVRRIFRQLHADLAEFYGVAAAADHVVVKAAWV</sequence>
<dbReference type="Proteomes" id="UP000317940">
    <property type="component" value="Unassembled WGS sequence"/>
</dbReference>
<dbReference type="InterPro" id="IPR015068">
    <property type="entry name" value="DUF1877"/>
</dbReference>
<reference evidence="1 2" key="1">
    <citation type="submission" date="2019-06" db="EMBL/GenBank/DDBJ databases">
        <title>Sequencing the genomes of 1000 actinobacteria strains.</title>
        <authorList>
            <person name="Klenk H.-P."/>
        </authorList>
    </citation>
    <scope>NUCLEOTIDE SEQUENCE [LARGE SCALE GENOMIC DNA]</scope>
    <source>
        <strain evidence="1 2">DSM 44826</strain>
    </source>
</reference>
<evidence type="ECO:0000313" key="2">
    <source>
        <dbReference type="Proteomes" id="UP000317940"/>
    </source>
</evidence>
<name>A0A561SF91_9ACTN</name>
<accession>A0A561SF91</accession>
<dbReference type="InterPro" id="IPR035944">
    <property type="entry name" value="YfbM-like_sf"/>
</dbReference>
<organism evidence="1 2">
    <name type="scientific">Kitasatospora viridis</name>
    <dbReference type="NCBI Taxonomy" id="281105"/>
    <lineage>
        <taxon>Bacteria</taxon>
        <taxon>Bacillati</taxon>
        <taxon>Actinomycetota</taxon>
        <taxon>Actinomycetes</taxon>
        <taxon>Kitasatosporales</taxon>
        <taxon>Streptomycetaceae</taxon>
        <taxon>Kitasatospora</taxon>
    </lineage>
</organism>
<protein>
    <submittedName>
        <fullName evidence="1">Uncharacterized protein DUF1877</fullName>
    </submittedName>
</protein>
<gene>
    <name evidence="1" type="ORF">FHX73_15152</name>
</gene>
<comment type="caution">
    <text evidence="1">The sequence shown here is derived from an EMBL/GenBank/DDBJ whole genome shotgun (WGS) entry which is preliminary data.</text>
</comment>
<dbReference type="EMBL" id="VIWT01000005">
    <property type="protein sequence ID" value="TWF73539.1"/>
    <property type="molecule type" value="Genomic_DNA"/>
</dbReference>
<keyword evidence="2" id="KW-1185">Reference proteome</keyword>
<evidence type="ECO:0000313" key="1">
    <source>
        <dbReference type="EMBL" id="TWF73539.1"/>
    </source>
</evidence>
<dbReference type="Pfam" id="PF08974">
    <property type="entry name" value="DUF1877"/>
    <property type="match status" value="1"/>
</dbReference>
<dbReference type="Gene3D" id="3.40.1760.10">
    <property type="entry name" value="YfbM-like super family"/>
    <property type="match status" value="1"/>
</dbReference>
<proteinExistence type="predicted"/>
<dbReference type="AlphaFoldDB" id="A0A561SF91"/>